<reference evidence="1" key="1">
    <citation type="journal article" date="2021" name="Nat. Commun.">
        <title>Genetic determinants of endophytism in the Arabidopsis root mycobiome.</title>
        <authorList>
            <person name="Mesny F."/>
            <person name="Miyauchi S."/>
            <person name="Thiergart T."/>
            <person name="Pickel B."/>
            <person name="Atanasova L."/>
            <person name="Karlsson M."/>
            <person name="Huettel B."/>
            <person name="Barry K.W."/>
            <person name="Haridas S."/>
            <person name="Chen C."/>
            <person name="Bauer D."/>
            <person name="Andreopoulos W."/>
            <person name="Pangilinan J."/>
            <person name="LaButti K."/>
            <person name="Riley R."/>
            <person name="Lipzen A."/>
            <person name="Clum A."/>
            <person name="Drula E."/>
            <person name="Henrissat B."/>
            <person name="Kohler A."/>
            <person name="Grigoriev I.V."/>
            <person name="Martin F.M."/>
            <person name="Hacquard S."/>
        </authorList>
    </citation>
    <scope>NUCLEOTIDE SEQUENCE</scope>
    <source>
        <strain evidence="1">MPI-CAGE-AT-0147</strain>
    </source>
</reference>
<sequence>MGTTSAAAASANLRSSYGGLKLTFLVGICGGVPKISQQNAFLGDISKSIIQYDYGKQHPGRFVVRNAVEDTLGRANTNIRSILSHIEQRRLLRAVPALYWPR</sequence>
<comment type="caution">
    <text evidence="1">The sequence shown here is derived from an EMBL/GenBank/DDBJ whole genome shotgun (WGS) entry which is preliminary data.</text>
</comment>
<proteinExistence type="predicted"/>
<dbReference type="SUPFAM" id="SSF53167">
    <property type="entry name" value="Purine and uridine phosphorylases"/>
    <property type="match status" value="1"/>
</dbReference>
<dbReference type="PANTHER" id="PTHR46082:SF6">
    <property type="entry name" value="AAA+ ATPASE DOMAIN-CONTAINING PROTEIN-RELATED"/>
    <property type="match status" value="1"/>
</dbReference>
<dbReference type="PANTHER" id="PTHR46082">
    <property type="entry name" value="ATP/GTP-BINDING PROTEIN-RELATED"/>
    <property type="match status" value="1"/>
</dbReference>
<evidence type="ECO:0000313" key="1">
    <source>
        <dbReference type="EMBL" id="KAH7121521.1"/>
    </source>
</evidence>
<keyword evidence="2" id="KW-1185">Reference proteome</keyword>
<organism evidence="1 2">
    <name type="scientific">Dactylonectria macrodidyma</name>
    <dbReference type="NCBI Taxonomy" id="307937"/>
    <lineage>
        <taxon>Eukaryota</taxon>
        <taxon>Fungi</taxon>
        <taxon>Dikarya</taxon>
        <taxon>Ascomycota</taxon>
        <taxon>Pezizomycotina</taxon>
        <taxon>Sordariomycetes</taxon>
        <taxon>Hypocreomycetidae</taxon>
        <taxon>Hypocreales</taxon>
        <taxon>Nectriaceae</taxon>
        <taxon>Dactylonectria</taxon>
    </lineage>
</organism>
<dbReference type="InterPro" id="IPR035994">
    <property type="entry name" value="Nucleoside_phosphorylase_sf"/>
</dbReference>
<dbReference type="OrthoDB" id="20872at2759"/>
<dbReference type="Proteomes" id="UP000738349">
    <property type="component" value="Unassembled WGS sequence"/>
</dbReference>
<protein>
    <submittedName>
        <fullName evidence="1">Uncharacterized protein</fullName>
    </submittedName>
</protein>
<name>A0A9P9DLS2_9HYPO</name>
<accession>A0A9P9DLS2</accession>
<dbReference type="GO" id="GO:0009116">
    <property type="term" value="P:nucleoside metabolic process"/>
    <property type="evidence" value="ECO:0007669"/>
    <property type="project" value="InterPro"/>
</dbReference>
<evidence type="ECO:0000313" key="2">
    <source>
        <dbReference type="Proteomes" id="UP000738349"/>
    </source>
</evidence>
<dbReference type="EMBL" id="JAGMUV010000024">
    <property type="protein sequence ID" value="KAH7121521.1"/>
    <property type="molecule type" value="Genomic_DNA"/>
</dbReference>
<dbReference type="Gene3D" id="3.40.50.1580">
    <property type="entry name" value="Nucleoside phosphorylase domain"/>
    <property type="match status" value="1"/>
</dbReference>
<dbReference type="InterPro" id="IPR053137">
    <property type="entry name" value="NLR-like"/>
</dbReference>
<dbReference type="AlphaFoldDB" id="A0A9P9DLS2"/>
<dbReference type="GO" id="GO:0003824">
    <property type="term" value="F:catalytic activity"/>
    <property type="evidence" value="ECO:0007669"/>
    <property type="project" value="InterPro"/>
</dbReference>
<gene>
    <name evidence="1" type="ORF">EDB81DRAFT_230103</name>
</gene>